<comment type="caution">
    <text evidence="6">The sequence shown here is derived from an EMBL/GenBank/DDBJ whole genome shotgun (WGS) entry which is preliminary data.</text>
</comment>
<proteinExistence type="predicted"/>
<evidence type="ECO:0000256" key="2">
    <source>
        <dbReference type="ARBA" id="ARBA00022491"/>
    </source>
</evidence>
<comment type="subcellular location">
    <subcellularLocation>
        <location evidence="1">Nucleus</location>
    </subcellularLocation>
</comment>
<keyword evidence="4" id="KW-0804">Transcription</keyword>
<dbReference type="InterPro" id="IPR044686">
    <property type="entry name" value="OFP17"/>
</dbReference>
<dbReference type="GO" id="GO:0005634">
    <property type="term" value="C:nucleus"/>
    <property type="evidence" value="ECO:0007669"/>
    <property type="project" value="UniProtKB-SubCell"/>
</dbReference>
<keyword evidence="5" id="KW-0539">Nucleus</keyword>
<dbReference type="Pfam" id="PF04844">
    <property type="entry name" value="Ovate"/>
    <property type="match status" value="1"/>
</dbReference>
<dbReference type="PANTHER" id="PTHR34042:SF1">
    <property type="entry name" value="TRANSCRIPTION REPRESSOR OFP17"/>
    <property type="match status" value="1"/>
</dbReference>
<keyword evidence="3" id="KW-0805">Transcription regulation</keyword>
<accession>A0A6A5LND4</accession>
<evidence type="ECO:0000256" key="1">
    <source>
        <dbReference type="ARBA" id="ARBA00004123"/>
    </source>
</evidence>
<evidence type="ECO:0000256" key="5">
    <source>
        <dbReference type="ARBA" id="ARBA00023242"/>
    </source>
</evidence>
<dbReference type="PANTHER" id="PTHR34042">
    <property type="entry name" value="TRANSCRIPTION REPRESSOR OFP17"/>
    <property type="match status" value="1"/>
</dbReference>
<evidence type="ECO:0000313" key="7">
    <source>
        <dbReference type="Proteomes" id="UP000447434"/>
    </source>
</evidence>
<dbReference type="GO" id="GO:0045892">
    <property type="term" value="P:negative regulation of DNA-templated transcription"/>
    <property type="evidence" value="ECO:0007669"/>
    <property type="project" value="InterPro"/>
</dbReference>
<protein>
    <submittedName>
        <fullName evidence="6">Putative ovate protein family</fullName>
    </submittedName>
</protein>
<reference evidence="7" key="1">
    <citation type="journal article" date="2020" name="Nat. Commun.">
        <title>Genome sequence of the cluster root forming white lupin.</title>
        <authorList>
            <person name="Hufnagel B."/>
            <person name="Marques A."/>
            <person name="Soriano A."/>
            <person name="Marques L."/>
            <person name="Divol F."/>
            <person name="Doumas P."/>
            <person name="Sallet E."/>
            <person name="Mancinotti D."/>
            <person name="Carrere S."/>
            <person name="Marande W."/>
            <person name="Arribat S."/>
            <person name="Keller J."/>
            <person name="Huneau C."/>
            <person name="Blein T."/>
            <person name="Aime D."/>
            <person name="Laguerre M."/>
            <person name="Taylor J."/>
            <person name="Schubert V."/>
            <person name="Nelson M."/>
            <person name="Geu-Flores F."/>
            <person name="Crespi M."/>
            <person name="Gallardo-Guerrero K."/>
            <person name="Delaux P.-M."/>
            <person name="Salse J."/>
            <person name="Berges H."/>
            <person name="Guyot R."/>
            <person name="Gouzy J."/>
            <person name="Peret B."/>
        </authorList>
    </citation>
    <scope>NUCLEOTIDE SEQUENCE [LARGE SCALE GENOMIC DNA]</scope>
    <source>
        <strain evidence="7">cv. Amiga</strain>
    </source>
</reference>
<organism evidence="6 7">
    <name type="scientific">Lupinus albus</name>
    <name type="common">White lupine</name>
    <name type="synonym">Lupinus termis</name>
    <dbReference type="NCBI Taxonomy" id="3870"/>
    <lineage>
        <taxon>Eukaryota</taxon>
        <taxon>Viridiplantae</taxon>
        <taxon>Streptophyta</taxon>
        <taxon>Embryophyta</taxon>
        <taxon>Tracheophyta</taxon>
        <taxon>Spermatophyta</taxon>
        <taxon>Magnoliopsida</taxon>
        <taxon>eudicotyledons</taxon>
        <taxon>Gunneridae</taxon>
        <taxon>Pentapetalae</taxon>
        <taxon>rosids</taxon>
        <taxon>fabids</taxon>
        <taxon>Fabales</taxon>
        <taxon>Fabaceae</taxon>
        <taxon>Papilionoideae</taxon>
        <taxon>50 kb inversion clade</taxon>
        <taxon>genistoids sensu lato</taxon>
        <taxon>core genistoids</taxon>
        <taxon>Genisteae</taxon>
        <taxon>Lupinus</taxon>
    </lineage>
</organism>
<name>A0A6A5LND4_LUPAL</name>
<dbReference type="EMBL" id="WOCE01000017">
    <property type="protein sequence ID" value="KAE9596088.1"/>
    <property type="molecule type" value="Genomic_DNA"/>
</dbReference>
<evidence type="ECO:0000256" key="4">
    <source>
        <dbReference type="ARBA" id="ARBA00023163"/>
    </source>
</evidence>
<keyword evidence="7" id="KW-1185">Reference proteome</keyword>
<dbReference type="OrthoDB" id="1871608at2759"/>
<dbReference type="Proteomes" id="UP000447434">
    <property type="component" value="Chromosome 17"/>
</dbReference>
<keyword evidence="2" id="KW-0678">Repressor</keyword>
<evidence type="ECO:0000256" key="3">
    <source>
        <dbReference type="ARBA" id="ARBA00023015"/>
    </source>
</evidence>
<dbReference type="AlphaFoldDB" id="A0A6A5LND4"/>
<sequence>MKLKAFSALESKLLKPCKKIFVFFQHKPKKLEFIRVPKVRSNKSKKSSFPTKSMSSFLSVFRSTKKPKDMDTLQEPRSHSNVVEAPLLPSPLTPDYVRENSNRDVEDACRSFENYLMEMIVEEGNTKDLMDVEELLYCWMNLKCPIFIDIVCRFYRELCKDLFSSDSEEAHYNTFNVLA</sequence>
<dbReference type="InterPro" id="IPR006458">
    <property type="entry name" value="Ovate_C"/>
</dbReference>
<evidence type="ECO:0000313" key="6">
    <source>
        <dbReference type="EMBL" id="KAE9596088.1"/>
    </source>
</evidence>
<gene>
    <name evidence="6" type="ORF">Lalb_Chr17g0345591</name>
</gene>
<dbReference type="PROSITE" id="PS51754">
    <property type="entry name" value="OVATE"/>
    <property type="match status" value="1"/>
</dbReference>